<dbReference type="Pfam" id="PF19040">
    <property type="entry name" value="SGNH"/>
    <property type="match status" value="1"/>
</dbReference>
<feature type="transmembrane region" description="Helical" evidence="1">
    <location>
        <begin position="190"/>
        <end position="211"/>
    </location>
</feature>
<keyword evidence="1" id="KW-1133">Transmembrane helix</keyword>
<feature type="domain" description="Acyltransferase 3" evidence="2">
    <location>
        <begin position="3"/>
        <end position="331"/>
    </location>
</feature>
<dbReference type="InterPro" id="IPR002656">
    <property type="entry name" value="Acyl_transf_3_dom"/>
</dbReference>
<keyword evidence="4" id="KW-0012">Acyltransferase</keyword>
<name>A0A1I1B8P5_9PSEU</name>
<dbReference type="Proteomes" id="UP000243799">
    <property type="component" value="Unassembled WGS sequence"/>
</dbReference>
<dbReference type="OrthoDB" id="3404679at2"/>
<organism evidence="4 5">
    <name type="scientific">Amycolatopsis marina</name>
    <dbReference type="NCBI Taxonomy" id="490629"/>
    <lineage>
        <taxon>Bacteria</taxon>
        <taxon>Bacillati</taxon>
        <taxon>Actinomycetota</taxon>
        <taxon>Actinomycetes</taxon>
        <taxon>Pseudonocardiales</taxon>
        <taxon>Pseudonocardiaceae</taxon>
        <taxon>Amycolatopsis</taxon>
    </lineage>
</organism>
<feature type="transmembrane region" description="Helical" evidence="1">
    <location>
        <begin position="251"/>
        <end position="272"/>
    </location>
</feature>
<reference evidence="5" key="1">
    <citation type="submission" date="2016-10" db="EMBL/GenBank/DDBJ databases">
        <authorList>
            <person name="Varghese N."/>
            <person name="Submissions S."/>
        </authorList>
    </citation>
    <scope>NUCLEOTIDE SEQUENCE [LARGE SCALE GENOMIC DNA]</scope>
    <source>
        <strain evidence="5">CGMCC 4.3568</strain>
    </source>
</reference>
<feature type="transmembrane region" description="Helical" evidence="1">
    <location>
        <begin position="136"/>
        <end position="153"/>
    </location>
</feature>
<feature type="transmembrane region" description="Helical" evidence="1">
    <location>
        <begin position="223"/>
        <end position="245"/>
    </location>
</feature>
<feature type="transmembrane region" description="Helical" evidence="1">
    <location>
        <begin position="28"/>
        <end position="45"/>
    </location>
</feature>
<evidence type="ECO:0000313" key="5">
    <source>
        <dbReference type="Proteomes" id="UP000243799"/>
    </source>
</evidence>
<gene>
    <name evidence="4" type="ORF">SAMN05216266_112230</name>
</gene>
<feature type="non-terminal residue" evidence="4">
    <location>
        <position position="1"/>
    </location>
</feature>
<dbReference type="Pfam" id="PF01757">
    <property type="entry name" value="Acyl_transf_3"/>
    <property type="match status" value="1"/>
</dbReference>
<dbReference type="PANTHER" id="PTHR23028:SF53">
    <property type="entry name" value="ACYL_TRANSF_3 DOMAIN-CONTAINING PROTEIN"/>
    <property type="match status" value="1"/>
</dbReference>
<accession>A0A1I1B8P5</accession>
<protein>
    <submittedName>
        <fullName evidence="4">Peptidoglycan/LPS O-acetylase OafA/YrhL, contains acyltransferase and SGNH-hydrolase domains</fullName>
    </submittedName>
</protein>
<feature type="transmembrane region" description="Helical" evidence="1">
    <location>
        <begin position="66"/>
        <end position="85"/>
    </location>
</feature>
<dbReference type="STRING" id="490629.SAMN05216266_112230"/>
<dbReference type="PANTHER" id="PTHR23028">
    <property type="entry name" value="ACETYLTRANSFERASE"/>
    <property type="match status" value="1"/>
</dbReference>
<evidence type="ECO:0000259" key="3">
    <source>
        <dbReference type="Pfam" id="PF19040"/>
    </source>
</evidence>
<feature type="transmembrane region" description="Helical" evidence="1">
    <location>
        <begin position="165"/>
        <end position="184"/>
    </location>
</feature>
<keyword evidence="5" id="KW-1185">Reference proteome</keyword>
<dbReference type="RefSeq" id="WP_091674939.1">
    <property type="nucleotide sequence ID" value="NZ_FOKG01000012.1"/>
</dbReference>
<evidence type="ECO:0000256" key="1">
    <source>
        <dbReference type="SAM" id="Phobius"/>
    </source>
</evidence>
<feature type="transmembrane region" description="Helical" evidence="1">
    <location>
        <begin position="284"/>
        <end position="305"/>
    </location>
</feature>
<evidence type="ECO:0000259" key="2">
    <source>
        <dbReference type="Pfam" id="PF01757"/>
    </source>
</evidence>
<dbReference type="InterPro" id="IPR043968">
    <property type="entry name" value="SGNH"/>
</dbReference>
<keyword evidence="4" id="KW-0378">Hydrolase</keyword>
<dbReference type="GO" id="GO:0009103">
    <property type="term" value="P:lipopolysaccharide biosynthetic process"/>
    <property type="evidence" value="ECO:0007669"/>
    <property type="project" value="TreeGrafter"/>
</dbReference>
<keyword evidence="1" id="KW-0472">Membrane</keyword>
<evidence type="ECO:0000313" key="4">
    <source>
        <dbReference type="EMBL" id="SFB46739.1"/>
    </source>
</evidence>
<dbReference type="GO" id="GO:0016787">
    <property type="term" value="F:hydrolase activity"/>
    <property type="evidence" value="ECO:0007669"/>
    <property type="project" value="UniProtKB-KW"/>
</dbReference>
<dbReference type="EMBL" id="FOKG01000012">
    <property type="protein sequence ID" value="SFB46739.1"/>
    <property type="molecule type" value="Genomic_DNA"/>
</dbReference>
<proteinExistence type="predicted"/>
<dbReference type="AlphaFoldDB" id="A0A1I1B8P5"/>
<feature type="transmembrane region" description="Helical" evidence="1">
    <location>
        <begin position="311"/>
        <end position="334"/>
    </location>
</feature>
<feature type="domain" description="SGNH" evidence="3">
    <location>
        <begin position="428"/>
        <end position="648"/>
    </location>
</feature>
<sequence>RPELQGLRALAALLVVVYHVWFGRISGGVDVFFVISGFLITGQLVRVSVRGRIEFGPLWARMIKRLFPAALTVLFVVMVASWLFLPETRWFQTIREVFASALYVENWQLVANSVDYFAQHTGASVVQHFWSLSIQGQFYVVWPVLIAVVVLVARRAGWGLHRSVGVVLAVLFVGSLGLSVWLTVVNQPLAYFHSGTRVWEFALGGLVALVIDRVVLPVGVRVVLGWAGVAGLVLCGLVLQVGTVFPGYAALWPTVSAVLVLVAGATGSGWGADRVLGSRLLRSLGDYSYALYLWHWPVLLFYLVIRDRVEVGLLGGAFVIGLSLGLSVLTYHFIETPVRESRSGLLARWNGYRFGVAALVPVLLVAGTWQAVATVRAESSMVSVGNLDHPGAQARLPGFEYRGADDVDPVPSFVALTGDWPAMTKGACEYSPRNEELQVCTYAPSASPERWLALIGDSHADQYTTTLLELADKRNWGIIRIVKGACPFSVDADAMPGDRGCIQWNADVIDELIERQPDAVLALSTRNVRRGLTEYTPSGFVEQWRKLERPGIPVLAIRDNARHSFSLPDCAASKGPDNPDCATPRAELFAEPAPYEVIPDVPSNVSFLDFTDYYCLEQVCPAMIGNVLVHMDSHHISGTYMRTLAPIAEREIEAALGW</sequence>
<feature type="transmembrane region" description="Helical" evidence="1">
    <location>
        <begin position="354"/>
        <end position="372"/>
    </location>
</feature>
<dbReference type="InterPro" id="IPR050879">
    <property type="entry name" value="Acyltransferase_3"/>
</dbReference>
<dbReference type="GO" id="GO:0016747">
    <property type="term" value="F:acyltransferase activity, transferring groups other than amino-acyl groups"/>
    <property type="evidence" value="ECO:0007669"/>
    <property type="project" value="InterPro"/>
</dbReference>
<keyword evidence="1" id="KW-0812">Transmembrane</keyword>
<dbReference type="GO" id="GO:0016020">
    <property type="term" value="C:membrane"/>
    <property type="evidence" value="ECO:0007669"/>
    <property type="project" value="TreeGrafter"/>
</dbReference>
<keyword evidence="4" id="KW-0808">Transferase</keyword>